<feature type="chain" id="PRO_5038647193" evidence="1">
    <location>
        <begin position="16"/>
        <end position="85"/>
    </location>
</feature>
<sequence>MTILDLLSHICVLRALELSMGDEGANSKMMVVVLAENEHVVSGLKFKRRRVSTVWDFLPEYERMTTSNFGLSRQIAIDQSSQGKW</sequence>
<keyword evidence="3" id="KW-1185">Reference proteome</keyword>
<accession>A0A9D3WDF2</accession>
<protein>
    <submittedName>
        <fullName evidence="2">Uncharacterized protein</fullName>
    </submittedName>
</protein>
<evidence type="ECO:0000313" key="2">
    <source>
        <dbReference type="EMBL" id="KAH1122052.1"/>
    </source>
</evidence>
<proteinExistence type="predicted"/>
<dbReference type="EMBL" id="JAIQCV010000002">
    <property type="protein sequence ID" value="KAH1122052.1"/>
    <property type="molecule type" value="Genomic_DNA"/>
</dbReference>
<evidence type="ECO:0000313" key="3">
    <source>
        <dbReference type="Proteomes" id="UP000828251"/>
    </source>
</evidence>
<comment type="caution">
    <text evidence="2">The sequence shown here is derived from an EMBL/GenBank/DDBJ whole genome shotgun (WGS) entry which is preliminary data.</text>
</comment>
<dbReference type="AlphaFoldDB" id="A0A9D3WDF2"/>
<evidence type="ECO:0000256" key="1">
    <source>
        <dbReference type="SAM" id="SignalP"/>
    </source>
</evidence>
<organism evidence="2 3">
    <name type="scientific">Gossypium stocksii</name>
    <dbReference type="NCBI Taxonomy" id="47602"/>
    <lineage>
        <taxon>Eukaryota</taxon>
        <taxon>Viridiplantae</taxon>
        <taxon>Streptophyta</taxon>
        <taxon>Embryophyta</taxon>
        <taxon>Tracheophyta</taxon>
        <taxon>Spermatophyta</taxon>
        <taxon>Magnoliopsida</taxon>
        <taxon>eudicotyledons</taxon>
        <taxon>Gunneridae</taxon>
        <taxon>Pentapetalae</taxon>
        <taxon>rosids</taxon>
        <taxon>malvids</taxon>
        <taxon>Malvales</taxon>
        <taxon>Malvaceae</taxon>
        <taxon>Malvoideae</taxon>
        <taxon>Gossypium</taxon>
    </lineage>
</organism>
<dbReference type="Proteomes" id="UP000828251">
    <property type="component" value="Unassembled WGS sequence"/>
</dbReference>
<name>A0A9D3WDF2_9ROSI</name>
<keyword evidence="1" id="KW-0732">Signal</keyword>
<reference evidence="2 3" key="1">
    <citation type="journal article" date="2021" name="Plant Biotechnol. J.">
        <title>Multi-omics assisted identification of the key and species-specific regulatory components of drought-tolerant mechanisms in Gossypium stocksii.</title>
        <authorList>
            <person name="Yu D."/>
            <person name="Ke L."/>
            <person name="Zhang D."/>
            <person name="Wu Y."/>
            <person name="Sun Y."/>
            <person name="Mei J."/>
            <person name="Sun J."/>
            <person name="Sun Y."/>
        </authorList>
    </citation>
    <scope>NUCLEOTIDE SEQUENCE [LARGE SCALE GENOMIC DNA]</scope>
    <source>
        <strain evidence="3">cv. E1</strain>
        <tissue evidence="2">Leaf</tissue>
    </source>
</reference>
<gene>
    <name evidence="2" type="ORF">J1N35_005212</name>
</gene>
<feature type="signal peptide" evidence="1">
    <location>
        <begin position="1"/>
        <end position="15"/>
    </location>
</feature>